<dbReference type="Gene3D" id="3.40.630.10">
    <property type="entry name" value="Zn peptidases"/>
    <property type="match status" value="2"/>
</dbReference>
<evidence type="ECO:0000256" key="1">
    <source>
        <dbReference type="ARBA" id="ARBA00001941"/>
    </source>
</evidence>
<dbReference type="InterPro" id="IPR010182">
    <property type="entry name" value="ArgE/DapE"/>
</dbReference>
<evidence type="ECO:0000256" key="3">
    <source>
        <dbReference type="ARBA" id="ARBA00005130"/>
    </source>
</evidence>
<evidence type="ECO:0000313" key="14">
    <source>
        <dbReference type="Proteomes" id="UP000317713"/>
    </source>
</evidence>
<evidence type="ECO:0000259" key="12">
    <source>
        <dbReference type="Pfam" id="PF07687"/>
    </source>
</evidence>
<dbReference type="InterPro" id="IPR001261">
    <property type="entry name" value="ArgE/DapE_CS"/>
</dbReference>
<protein>
    <recommendedName>
        <fullName evidence="6">Probable succinyl-diaminopimelate desuccinylase</fullName>
        <ecNumber evidence="5">3.5.1.18</ecNumber>
    </recommendedName>
</protein>
<dbReference type="PANTHER" id="PTHR43808:SF25">
    <property type="entry name" value="PEPTIDASE M20 DIMERISATION DOMAIN-CONTAINING PROTEIN"/>
    <property type="match status" value="1"/>
</dbReference>
<dbReference type="InterPro" id="IPR036264">
    <property type="entry name" value="Bact_exopeptidase_dim_dom"/>
</dbReference>
<comment type="cofactor">
    <cofactor evidence="1">
        <name>Co(2+)</name>
        <dbReference type="ChEBI" id="CHEBI:48828"/>
    </cofactor>
</comment>
<reference evidence="13 14" key="1">
    <citation type="submission" date="2019-07" db="EMBL/GenBank/DDBJ databases">
        <title>Characterization of Brevibacillus brevis HK544, as a potential biocontrol agent.</title>
        <authorList>
            <person name="Kim H."/>
        </authorList>
    </citation>
    <scope>NUCLEOTIDE SEQUENCE [LARGE SCALE GENOMIC DNA]</scope>
    <source>
        <strain evidence="13 14">HK544</strain>
    </source>
</reference>
<dbReference type="UniPathway" id="UPA00034">
    <property type="reaction ID" value="UER00021"/>
</dbReference>
<dbReference type="EC" id="3.5.1.18" evidence="5"/>
<dbReference type="PROSITE" id="PS00758">
    <property type="entry name" value="ARGE_DAPE_CPG2_1"/>
    <property type="match status" value="1"/>
</dbReference>
<dbReference type="GO" id="GO:0009014">
    <property type="term" value="F:succinyl-diaminopimelate desuccinylase activity"/>
    <property type="evidence" value="ECO:0007669"/>
    <property type="project" value="UniProtKB-EC"/>
</dbReference>
<dbReference type="InterPro" id="IPR050072">
    <property type="entry name" value="Peptidase_M20A"/>
</dbReference>
<comment type="catalytic activity">
    <reaction evidence="11">
        <text>N-succinyl-(2S,6S)-2,6-diaminopimelate + H2O = (2S,6S)-2,6-diaminopimelate + succinate</text>
        <dbReference type="Rhea" id="RHEA:22608"/>
        <dbReference type="ChEBI" id="CHEBI:15377"/>
        <dbReference type="ChEBI" id="CHEBI:30031"/>
        <dbReference type="ChEBI" id="CHEBI:57609"/>
        <dbReference type="ChEBI" id="CHEBI:58087"/>
        <dbReference type="EC" id="3.5.1.18"/>
    </reaction>
</comment>
<sequence>MNVTINRDELISLVQDLIRIDSVNPYLDEDGPGEKAIAAFIRERLEVAGLEVHVLPINDTAVNVVGILRGAGGGKSLMLNGHMDTVSAKRMEIPPFEPTLVDNKIYGRGSQDMKGSLGAMIAAVEAIVQAKVPLAGDVILTFVADEEYKSIGTEELVKAYKADAAICCEPSDLAIGVVHRGFAWVKCEVLGKTAHGSRPAEGIDAIVRAGRVLQELERLSDRLAQGAAHPILGAASVHASLIQGGTELSTYPDYCRIDWERRTLPGETEADVANEIEAILQKLRAEDETFQASAELSFLREPFEVGLDEPVYIALQAACKSVMRKTPEVCGFSGWTDAALLQEAGIPTVLFGPVGAGLHAAVEYVEVDSLVDMSAILVETICDFCR</sequence>
<dbReference type="NCBIfam" id="TIGR01910">
    <property type="entry name" value="DapE-ArgE"/>
    <property type="match status" value="1"/>
</dbReference>
<evidence type="ECO:0000256" key="11">
    <source>
        <dbReference type="ARBA" id="ARBA00051301"/>
    </source>
</evidence>
<keyword evidence="9" id="KW-0862">Zinc</keyword>
<dbReference type="Pfam" id="PF07687">
    <property type="entry name" value="M20_dimer"/>
    <property type="match status" value="1"/>
</dbReference>
<comment type="cofactor">
    <cofactor evidence="2">
        <name>Zn(2+)</name>
        <dbReference type="ChEBI" id="CHEBI:29105"/>
    </cofactor>
</comment>
<dbReference type="SUPFAM" id="SSF53187">
    <property type="entry name" value="Zn-dependent exopeptidases"/>
    <property type="match status" value="1"/>
</dbReference>
<dbReference type="PANTHER" id="PTHR43808">
    <property type="entry name" value="ACETYLORNITHINE DEACETYLASE"/>
    <property type="match status" value="1"/>
</dbReference>
<dbReference type="Proteomes" id="UP000317713">
    <property type="component" value="Chromosome"/>
</dbReference>
<evidence type="ECO:0000256" key="8">
    <source>
        <dbReference type="ARBA" id="ARBA00022801"/>
    </source>
</evidence>
<evidence type="ECO:0000256" key="9">
    <source>
        <dbReference type="ARBA" id="ARBA00022833"/>
    </source>
</evidence>
<keyword evidence="7" id="KW-0479">Metal-binding</keyword>
<dbReference type="InterPro" id="IPR011650">
    <property type="entry name" value="Peptidase_M20_dimer"/>
</dbReference>
<comment type="pathway">
    <text evidence="3">Amino-acid biosynthesis; L-lysine biosynthesis via DAP pathway; LL-2,6-diaminopimelate from (S)-tetrahydrodipicolinate (succinylase route): step 3/3.</text>
</comment>
<name>A0A517I2B1_BREBE</name>
<dbReference type="InterPro" id="IPR002933">
    <property type="entry name" value="Peptidase_M20"/>
</dbReference>
<dbReference type="GO" id="GO:0046872">
    <property type="term" value="F:metal ion binding"/>
    <property type="evidence" value="ECO:0007669"/>
    <property type="project" value="UniProtKB-KW"/>
</dbReference>
<proteinExistence type="inferred from homology"/>
<evidence type="ECO:0000313" key="13">
    <source>
        <dbReference type="EMBL" id="QDS33025.1"/>
    </source>
</evidence>
<keyword evidence="10" id="KW-0170">Cobalt</keyword>
<evidence type="ECO:0000256" key="4">
    <source>
        <dbReference type="ARBA" id="ARBA00006247"/>
    </source>
</evidence>
<evidence type="ECO:0000256" key="7">
    <source>
        <dbReference type="ARBA" id="ARBA00022723"/>
    </source>
</evidence>
<feature type="domain" description="Peptidase M20 dimerisation" evidence="12">
    <location>
        <begin position="179"/>
        <end position="287"/>
    </location>
</feature>
<organism evidence="13 14">
    <name type="scientific">Brevibacillus brevis</name>
    <name type="common">Bacillus brevis</name>
    <dbReference type="NCBI Taxonomy" id="1393"/>
    <lineage>
        <taxon>Bacteria</taxon>
        <taxon>Bacillati</taxon>
        <taxon>Bacillota</taxon>
        <taxon>Bacilli</taxon>
        <taxon>Bacillales</taxon>
        <taxon>Paenibacillaceae</taxon>
        <taxon>Brevibacillus</taxon>
    </lineage>
</organism>
<evidence type="ECO:0000256" key="2">
    <source>
        <dbReference type="ARBA" id="ARBA00001947"/>
    </source>
</evidence>
<evidence type="ECO:0000256" key="6">
    <source>
        <dbReference type="ARBA" id="ARBA00016853"/>
    </source>
</evidence>
<dbReference type="GO" id="GO:0009089">
    <property type="term" value="P:lysine biosynthetic process via diaminopimelate"/>
    <property type="evidence" value="ECO:0007669"/>
    <property type="project" value="UniProtKB-UniPathway"/>
</dbReference>
<comment type="similarity">
    <text evidence="4">Belongs to the peptidase M20A family.</text>
</comment>
<dbReference type="Gene3D" id="3.30.70.360">
    <property type="match status" value="1"/>
</dbReference>
<dbReference type="Pfam" id="PF01546">
    <property type="entry name" value="Peptidase_M20"/>
    <property type="match status" value="1"/>
</dbReference>
<gene>
    <name evidence="13" type="ORF">FPS98_02930</name>
</gene>
<evidence type="ECO:0000256" key="5">
    <source>
        <dbReference type="ARBA" id="ARBA00011921"/>
    </source>
</evidence>
<evidence type="ECO:0000256" key="10">
    <source>
        <dbReference type="ARBA" id="ARBA00023285"/>
    </source>
</evidence>
<dbReference type="AlphaFoldDB" id="A0A517I2B1"/>
<dbReference type="EMBL" id="CP042161">
    <property type="protein sequence ID" value="QDS33025.1"/>
    <property type="molecule type" value="Genomic_DNA"/>
</dbReference>
<dbReference type="SUPFAM" id="SSF55031">
    <property type="entry name" value="Bacterial exopeptidase dimerisation domain"/>
    <property type="match status" value="1"/>
</dbReference>
<dbReference type="RefSeq" id="WP_144613429.1">
    <property type="nucleotide sequence ID" value="NZ_CP042161.1"/>
</dbReference>
<keyword evidence="8" id="KW-0378">Hydrolase</keyword>
<accession>A0A517I2B1</accession>